<evidence type="ECO:0000256" key="3">
    <source>
        <dbReference type="ARBA" id="ARBA00023015"/>
    </source>
</evidence>
<evidence type="ECO:0000256" key="9">
    <source>
        <dbReference type="RuleBase" id="RU000556"/>
    </source>
</evidence>
<evidence type="ECO:0000259" key="10">
    <source>
        <dbReference type="Pfam" id="PF01272"/>
    </source>
</evidence>
<dbReference type="InterPro" id="IPR022691">
    <property type="entry name" value="Tscrpt_elong_fac_GreA/B_N"/>
</dbReference>
<dbReference type="PANTHER" id="PTHR30437:SF4">
    <property type="entry name" value="TRANSCRIPTION ELONGATION FACTOR GREA"/>
    <property type="match status" value="1"/>
</dbReference>
<proteinExistence type="inferred from homology"/>
<dbReference type="InterPro" id="IPR036805">
    <property type="entry name" value="Tscrpt_elong_fac_GreA/B_N_sf"/>
</dbReference>
<dbReference type="SUPFAM" id="SSF46557">
    <property type="entry name" value="GreA transcript cleavage protein, N-terminal domain"/>
    <property type="match status" value="1"/>
</dbReference>
<dbReference type="PROSITE" id="PS00830">
    <property type="entry name" value="GREAB_2"/>
    <property type="match status" value="1"/>
</dbReference>
<dbReference type="PIRSF" id="PIRSF006092">
    <property type="entry name" value="GreA_GreB"/>
    <property type="match status" value="1"/>
</dbReference>
<keyword evidence="5 8" id="KW-0804">Transcription</keyword>
<dbReference type="Proteomes" id="UP000053370">
    <property type="component" value="Unassembled WGS sequence"/>
</dbReference>
<dbReference type="Pfam" id="PF03449">
    <property type="entry name" value="GreA_GreB_N"/>
    <property type="match status" value="1"/>
</dbReference>
<dbReference type="FunFam" id="1.10.287.180:FF:000001">
    <property type="entry name" value="Transcription elongation factor GreA"/>
    <property type="match status" value="1"/>
</dbReference>
<dbReference type="InterPro" id="IPR023459">
    <property type="entry name" value="Tscrpt_elong_fac_GreA/B_fam"/>
</dbReference>
<evidence type="ECO:0000256" key="4">
    <source>
        <dbReference type="ARBA" id="ARBA00023125"/>
    </source>
</evidence>
<sequence>MSDTTYLTAEGAEKLKEELAYLKGPKREELAKRLRTAIEQGDLSENADYSSAKEDQAFVEGRILEIENMLANVKIIDNLEREHGVVNIGSIVTIQEGSYEPEEYMIVGSEEADPFDGKISFRSPIGSALYLKHEGDCVTADTPNGQIKFKIISIR</sequence>
<dbReference type="Gene3D" id="3.10.50.30">
    <property type="entry name" value="Transcription elongation factor, GreA/GreB, C-terminal domain"/>
    <property type="match status" value="1"/>
</dbReference>
<dbReference type="InterPro" id="IPR028624">
    <property type="entry name" value="Tscrpt_elong_fac_GreA/B"/>
</dbReference>
<evidence type="ECO:0000256" key="5">
    <source>
        <dbReference type="ARBA" id="ARBA00023163"/>
    </source>
</evidence>
<dbReference type="InterPro" id="IPR036953">
    <property type="entry name" value="GreA/GreB_C_sf"/>
</dbReference>
<keyword evidence="13" id="KW-1185">Reference proteome</keyword>
<dbReference type="Pfam" id="PF01272">
    <property type="entry name" value="GreA_GreB"/>
    <property type="match status" value="1"/>
</dbReference>
<evidence type="ECO:0000256" key="1">
    <source>
        <dbReference type="ARBA" id="ARBA00008213"/>
    </source>
</evidence>
<reference evidence="12" key="1">
    <citation type="journal article" date="2015" name="Genome Announc.">
        <title>Draft Genome Sequence of Anaerolineae Strain TC1, a Novel Isolate from a Methanogenic Wastewater Treatment System.</title>
        <authorList>
            <person name="Matsuura N."/>
            <person name="Tourlousse D.M."/>
            <person name="Sun L."/>
            <person name="Toyonaga M."/>
            <person name="Kuroda K."/>
            <person name="Ohashi A."/>
            <person name="Cruz R."/>
            <person name="Yamaguchi T."/>
            <person name="Sekiguchi Y."/>
        </authorList>
    </citation>
    <scope>NUCLEOTIDE SEQUENCE [LARGE SCALE GENOMIC DNA]</scope>
    <source>
        <strain evidence="12">TC1</strain>
    </source>
</reference>
<keyword evidence="12" id="KW-0648">Protein biosynthesis</keyword>
<dbReference type="RefSeq" id="WP_062280784.1">
    <property type="nucleotide sequence ID" value="NZ_DF968181.1"/>
</dbReference>
<evidence type="ECO:0000256" key="8">
    <source>
        <dbReference type="HAMAP-Rule" id="MF_00105"/>
    </source>
</evidence>
<name>A0A0S7BWF4_9CHLR</name>
<keyword evidence="4 8" id="KW-0238">DNA-binding</keyword>
<dbReference type="GO" id="GO:0070063">
    <property type="term" value="F:RNA polymerase binding"/>
    <property type="evidence" value="ECO:0007669"/>
    <property type="project" value="InterPro"/>
</dbReference>
<keyword evidence="3 8" id="KW-0805">Transcription regulation</keyword>
<evidence type="ECO:0000256" key="2">
    <source>
        <dbReference type="ARBA" id="ARBA00013729"/>
    </source>
</evidence>
<dbReference type="GO" id="GO:0003677">
    <property type="term" value="F:DNA binding"/>
    <property type="evidence" value="ECO:0007669"/>
    <property type="project" value="UniProtKB-UniRule"/>
</dbReference>
<dbReference type="SUPFAM" id="SSF54534">
    <property type="entry name" value="FKBP-like"/>
    <property type="match status" value="1"/>
</dbReference>
<feature type="domain" description="Transcription elongation factor GreA/GreB N-terminal" evidence="11">
    <location>
        <begin position="6"/>
        <end position="75"/>
    </location>
</feature>
<protein>
    <recommendedName>
        <fullName evidence="2 8">Transcription elongation factor GreA</fullName>
    </recommendedName>
    <alternativeName>
        <fullName evidence="7 8">Transcript cleavage factor GreA</fullName>
    </alternativeName>
</protein>
<dbReference type="PANTHER" id="PTHR30437">
    <property type="entry name" value="TRANSCRIPTION ELONGATION FACTOR GREA"/>
    <property type="match status" value="1"/>
</dbReference>
<comment type="similarity">
    <text evidence="1 8 9">Belongs to the GreA/GreB family.</text>
</comment>
<dbReference type="NCBIfam" id="NF001263">
    <property type="entry name" value="PRK00226.1-4"/>
    <property type="match status" value="1"/>
</dbReference>
<dbReference type="PATRIC" id="fig|1678840.3.peg.2177"/>
<accession>A0A0S7BWF4</accession>
<dbReference type="AlphaFoldDB" id="A0A0S7BWF4"/>
<dbReference type="GO" id="GO:0006354">
    <property type="term" value="P:DNA-templated transcription elongation"/>
    <property type="evidence" value="ECO:0007669"/>
    <property type="project" value="TreeGrafter"/>
</dbReference>
<evidence type="ECO:0000313" key="12">
    <source>
        <dbReference type="EMBL" id="GAP40819.1"/>
    </source>
</evidence>
<feature type="domain" description="Transcription elongation factor GreA/GreB C-terminal" evidence="10">
    <location>
        <begin position="83"/>
        <end position="155"/>
    </location>
</feature>
<evidence type="ECO:0000259" key="11">
    <source>
        <dbReference type="Pfam" id="PF03449"/>
    </source>
</evidence>
<dbReference type="HAMAP" id="MF_00105">
    <property type="entry name" value="GreA_GreB"/>
    <property type="match status" value="1"/>
</dbReference>
<dbReference type="STRING" id="1678840.ATC1_13800"/>
<dbReference type="InterPro" id="IPR018151">
    <property type="entry name" value="TF_GreA/GreB_CS"/>
</dbReference>
<evidence type="ECO:0000256" key="7">
    <source>
        <dbReference type="ARBA" id="ARBA00030776"/>
    </source>
</evidence>
<dbReference type="GO" id="GO:0003746">
    <property type="term" value="F:translation elongation factor activity"/>
    <property type="evidence" value="ECO:0007669"/>
    <property type="project" value="UniProtKB-KW"/>
</dbReference>
<dbReference type="InterPro" id="IPR001437">
    <property type="entry name" value="Tscrpt_elong_fac_GreA/B_C"/>
</dbReference>
<gene>
    <name evidence="8" type="primary">greA</name>
    <name evidence="12" type="ORF">ATC1_13800</name>
</gene>
<dbReference type="FunFam" id="3.10.50.30:FF:000001">
    <property type="entry name" value="Transcription elongation factor GreA"/>
    <property type="match status" value="1"/>
</dbReference>
<dbReference type="EMBL" id="DF968181">
    <property type="protein sequence ID" value="GAP40819.1"/>
    <property type="molecule type" value="Genomic_DNA"/>
</dbReference>
<evidence type="ECO:0000256" key="6">
    <source>
        <dbReference type="ARBA" id="ARBA00024916"/>
    </source>
</evidence>
<dbReference type="Gene3D" id="1.10.287.180">
    <property type="entry name" value="Transcription elongation factor, GreA/GreB, N-terminal domain"/>
    <property type="match status" value="1"/>
</dbReference>
<dbReference type="NCBIfam" id="TIGR01462">
    <property type="entry name" value="greA"/>
    <property type="match status" value="1"/>
</dbReference>
<evidence type="ECO:0000313" key="13">
    <source>
        <dbReference type="Proteomes" id="UP000053370"/>
    </source>
</evidence>
<dbReference type="PROSITE" id="PS00829">
    <property type="entry name" value="GREAB_1"/>
    <property type="match status" value="1"/>
</dbReference>
<keyword evidence="12" id="KW-0251">Elongation factor</keyword>
<dbReference type="GO" id="GO:0032784">
    <property type="term" value="P:regulation of DNA-templated transcription elongation"/>
    <property type="evidence" value="ECO:0007669"/>
    <property type="project" value="UniProtKB-UniRule"/>
</dbReference>
<comment type="function">
    <text evidence="6 8 9">Necessary for efficient RNA polymerase transcription elongation past template-encoded arresting sites. The arresting sites in DNA have the property of trapping a certain fraction of elongating RNA polymerases that pass through, resulting in locked ternary complexes. Cleavage of the nascent transcript by cleavage factors such as GreA or GreB allows the resumption of elongation from the new 3'terminus. GreA releases sequences of 2 to 3 nucleotides.</text>
</comment>
<organism evidence="12">
    <name type="scientific">Flexilinea flocculi</name>
    <dbReference type="NCBI Taxonomy" id="1678840"/>
    <lineage>
        <taxon>Bacteria</taxon>
        <taxon>Bacillati</taxon>
        <taxon>Chloroflexota</taxon>
        <taxon>Anaerolineae</taxon>
        <taxon>Anaerolineales</taxon>
        <taxon>Anaerolineaceae</taxon>
        <taxon>Flexilinea</taxon>
    </lineage>
</organism>
<dbReference type="InterPro" id="IPR006359">
    <property type="entry name" value="Tscrpt_elong_fac_GreA"/>
</dbReference>
<dbReference type="OrthoDB" id="9808774at2"/>